<dbReference type="GO" id="GO:0005886">
    <property type="term" value="C:plasma membrane"/>
    <property type="evidence" value="ECO:0007669"/>
    <property type="project" value="TreeGrafter"/>
</dbReference>
<dbReference type="EMBL" id="LNKT01000056">
    <property type="protein sequence ID" value="KYJ85847.1"/>
    <property type="molecule type" value="Genomic_DNA"/>
</dbReference>
<name>A0A151CEC2_9BACT</name>
<dbReference type="InterPro" id="IPR003439">
    <property type="entry name" value="ABC_transporter-like_ATP-bd"/>
</dbReference>
<sequence length="203" mass="22811">MLRLEHISHSYDKEIILQDITLEIEPQSFNVITGESGSGKSTLLSIVSTLLKPTEGKLYFDGVESEKISDLDRFRNEKVGFVFQFHYLISHLTVYENIAMVTKKPKKEILHLLEKLDIKVLADKYPDQISGGQRQRAAVARAIINEPKYIFADEPTGNLDSVNSETVFGLLRALDATVIVATHDHSRIISTDRVITLKDGVLC</sequence>
<dbReference type="InterPro" id="IPR027417">
    <property type="entry name" value="P-loop_NTPase"/>
</dbReference>
<organism evidence="5 6">
    <name type="scientific">Sulfurovum riftiae</name>
    <dbReference type="NCBI Taxonomy" id="1630136"/>
    <lineage>
        <taxon>Bacteria</taxon>
        <taxon>Pseudomonadati</taxon>
        <taxon>Campylobacterota</taxon>
        <taxon>Epsilonproteobacteria</taxon>
        <taxon>Campylobacterales</taxon>
        <taxon>Sulfurovaceae</taxon>
        <taxon>Sulfurovum</taxon>
    </lineage>
</organism>
<dbReference type="AlphaFoldDB" id="A0A151CEC2"/>
<dbReference type="PANTHER" id="PTHR24220">
    <property type="entry name" value="IMPORT ATP-BINDING PROTEIN"/>
    <property type="match status" value="1"/>
</dbReference>
<protein>
    <submittedName>
        <fullName evidence="5">Peptide ABC transporter ATP-binding protein</fullName>
    </submittedName>
</protein>
<dbReference type="SMART" id="SM00382">
    <property type="entry name" value="AAA"/>
    <property type="match status" value="1"/>
</dbReference>
<dbReference type="Pfam" id="PF00005">
    <property type="entry name" value="ABC_tran"/>
    <property type="match status" value="1"/>
</dbReference>
<dbReference type="PANTHER" id="PTHR24220:SF86">
    <property type="entry name" value="ABC TRANSPORTER ABCH.1"/>
    <property type="match status" value="1"/>
</dbReference>
<dbReference type="PROSITE" id="PS50893">
    <property type="entry name" value="ABC_TRANSPORTER_2"/>
    <property type="match status" value="1"/>
</dbReference>
<dbReference type="Gene3D" id="3.40.50.300">
    <property type="entry name" value="P-loop containing nucleotide triphosphate hydrolases"/>
    <property type="match status" value="1"/>
</dbReference>
<evidence type="ECO:0000256" key="1">
    <source>
        <dbReference type="ARBA" id="ARBA00022448"/>
    </source>
</evidence>
<feature type="domain" description="ABC transporter" evidence="4">
    <location>
        <begin position="2"/>
        <end position="202"/>
    </location>
</feature>
<dbReference type="GO" id="GO:0005524">
    <property type="term" value="F:ATP binding"/>
    <property type="evidence" value="ECO:0007669"/>
    <property type="project" value="UniProtKB-KW"/>
</dbReference>
<keyword evidence="1" id="KW-0813">Transport</keyword>
<evidence type="ECO:0000313" key="6">
    <source>
        <dbReference type="Proteomes" id="UP000075359"/>
    </source>
</evidence>
<dbReference type="OrthoDB" id="9809450at2"/>
<dbReference type="RefSeq" id="WP_067331760.1">
    <property type="nucleotide sequence ID" value="NZ_LNKT01000056.1"/>
</dbReference>
<evidence type="ECO:0000259" key="4">
    <source>
        <dbReference type="PROSITE" id="PS50893"/>
    </source>
</evidence>
<dbReference type="SUPFAM" id="SSF52540">
    <property type="entry name" value="P-loop containing nucleoside triphosphate hydrolases"/>
    <property type="match status" value="1"/>
</dbReference>
<proteinExistence type="predicted"/>
<dbReference type="PROSITE" id="PS00211">
    <property type="entry name" value="ABC_TRANSPORTER_1"/>
    <property type="match status" value="1"/>
</dbReference>
<keyword evidence="6" id="KW-1185">Reference proteome</keyword>
<reference evidence="5 6" key="1">
    <citation type="submission" date="2015-11" db="EMBL/GenBank/DDBJ databases">
        <title>Draft genome of Sulfurovum riftiae 1812E, a member of the Epsilonproteobacteria isolated from the tube of the deep-sea hydrothermal vent tubewom Riftia pachyptila.</title>
        <authorList>
            <person name="Vetriani C."/>
            <person name="Giovannelli D."/>
        </authorList>
    </citation>
    <scope>NUCLEOTIDE SEQUENCE [LARGE SCALE GENOMIC DNA]</scope>
    <source>
        <strain evidence="5 6">1812E</strain>
    </source>
</reference>
<gene>
    <name evidence="5" type="ORF">AS592_04450</name>
</gene>
<keyword evidence="3 5" id="KW-0067">ATP-binding</keyword>
<dbReference type="Proteomes" id="UP000075359">
    <property type="component" value="Unassembled WGS sequence"/>
</dbReference>
<dbReference type="GO" id="GO:0022857">
    <property type="term" value="F:transmembrane transporter activity"/>
    <property type="evidence" value="ECO:0007669"/>
    <property type="project" value="TreeGrafter"/>
</dbReference>
<evidence type="ECO:0000256" key="2">
    <source>
        <dbReference type="ARBA" id="ARBA00022741"/>
    </source>
</evidence>
<dbReference type="STRING" id="1630136.AS592_04450"/>
<dbReference type="CDD" id="cd03255">
    <property type="entry name" value="ABC_MJ0796_LolCDE_FtsE"/>
    <property type="match status" value="1"/>
</dbReference>
<dbReference type="InterPro" id="IPR015854">
    <property type="entry name" value="ABC_transpr_LolD-like"/>
</dbReference>
<dbReference type="InterPro" id="IPR017911">
    <property type="entry name" value="MacB-like_ATP-bd"/>
</dbReference>
<comment type="caution">
    <text evidence="5">The sequence shown here is derived from an EMBL/GenBank/DDBJ whole genome shotgun (WGS) entry which is preliminary data.</text>
</comment>
<dbReference type="InterPro" id="IPR003593">
    <property type="entry name" value="AAA+_ATPase"/>
</dbReference>
<evidence type="ECO:0000313" key="5">
    <source>
        <dbReference type="EMBL" id="KYJ85847.1"/>
    </source>
</evidence>
<dbReference type="InterPro" id="IPR017871">
    <property type="entry name" value="ABC_transporter-like_CS"/>
</dbReference>
<evidence type="ECO:0000256" key="3">
    <source>
        <dbReference type="ARBA" id="ARBA00022840"/>
    </source>
</evidence>
<keyword evidence="2" id="KW-0547">Nucleotide-binding</keyword>
<dbReference type="GO" id="GO:0016887">
    <property type="term" value="F:ATP hydrolysis activity"/>
    <property type="evidence" value="ECO:0007669"/>
    <property type="project" value="InterPro"/>
</dbReference>
<accession>A0A151CEC2</accession>